<gene>
    <name evidence="2" type="ORF">OCBIM_22028475mg</name>
</gene>
<name>A0A0L8GSV6_OCTBM</name>
<feature type="domain" description="Chitin-binding type-2" evidence="1">
    <location>
        <begin position="56"/>
        <end position="115"/>
    </location>
</feature>
<dbReference type="Pfam" id="PF01607">
    <property type="entry name" value="CBM_14"/>
    <property type="match status" value="1"/>
</dbReference>
<evidence type="ECO:0000313" key="2">
    <source>
        <dbReference type="EMBL" id="KOF80068.1"/>
    </source>
</evidence>
<accession>A0A0L8GSV6</accession>
<sequence length="159" mass="17822">MGQNVLPYPNQTGKYIHYDWTGKVSVVCCPTNHIFDATLKTCKPSVPTLQGIALSLKPCVPNPPQYYYPHPTSLSKFIQCSQWGNSYEMSCAATVYWHPKIMTCDRMPGGNVCGVNTNGMLQPHPFSDSYFIACGAGTDYQIRKCENNKKWKQNLSKCV</sequence>
<dbReference type="InterPro" id="IPR036508">
    <property type="entry name" value="Chitin-bd_dom_sf"/>
</dbReference>
<dbReference type="InterPro" id="IPR002557">
    <property type="entry name" value="Chitin-bd_dom"/>
</dbReference>
<organism evidence="2">
    <name type="scientific">Octopus bimaculoides</name>
    <name type="common">California two-spotted octopus</name>
    <dbReference type="NCBI Taxonomy" id="37653"/>
    <lineage>
        <taxon>Eukaryota</taxon>
        <taxon>Metazoa</taxon>
        <taxon>Spiralia</taxon>
        <taxon>Lophotrochozoa</taxon>
        <taxon>Mollusca</taxon>
        <taxon>Cephalopoda</taxon>
        <taxon>Coleoidea</taxon>
        <taxon>Octopodiformes</taxon>
        <taxon>Octopoda</taxon>
        <taxon>Incirrata</taxon>
        <taxon>Octopodidae</taxon>
        <taxon>Octopus</taxon>
    </lineage>
</organism>
<evidence type="ECO:0000259" key="1">
    <source>
        <dbReference type="PROSITE" id="PS50940"/>
    </source>
</evidence>
<protein>
    <recommendedName>
        <fullName evidence="1">Chitin-binding type-2 domain-containing protein</fullName>
    </recommendedName>
</protein>
<dbReference type="OrthoDB" id="6161534at2759"/>
<dbReference type="GO" id="GO:0005576">
    <property type="term" value="C:extracellular region"/>
    <property type="evidence" value="ECO:0007669"/>
    <property type="project" value="InterPro"/>
</dbReference>
<dbReference type="PROSITE" id="PS50940">
    <property type="entry name" value="CHIT_BIND_II"/>
    <property type="match status" value="1"/>
</dbReference>
<proteinExistence type="predicted"/>
<dbReference type="GO" id="GO:0008061">
    <property type="term" value="F:chitin binding"/>
    <property type="evidence" value="ECO:0007669"/>
    <property type="project" value="InterPro"/>
</dbReference>
<dbReference type="AlphaFoldDB" id="A0A0L8GSV6"/>
<dbReference type="EMBL" id="KQ420501">
    <property type="protein sequence ID" value="KOF80068.1"/>
    <property type="molecule type" value="Genomic_DNA"/>
</dbReference>
<dbReference type="Gene3D" id="2.170.140.10">
    <property type="entry name" value="Chitin binding domain"/>
    <property type="match status" value="1"/>
</dbReference>
<reference evidence="2" key="1">
    <citation type="submission" date="2015-07" db="EMBL/GenBank/DDBJ databases">
        <title>MeaNS - Measles Nucleotide Surveillance Program.</title>
        <authorList>
            <person name="Tran T."/>
            <person name="Druce J."/>
        </authorList>
    </citation>
    <scope>NUCLEOTIDE SEQUENCE</scope>
    <source>
        <strain evidence="2">UCB-OBI-ISO-001</strain>
        <tissue evidence="2">Gonad</tissue>
    </source>
</reference>
<dbReference type="SUPFAM" id="SSF57625">
    <property type="entry name" value="Invertebrate chitin-binding proteins"/>
    <property type="match status" value="2"/>
</dbReference>